<dbReference type="Proteomes" id="UP001497392">
    <property type="component" value="Unassembled WGS sequence"/>
</dbReference>
<protein>
    <submittedName>
        <fullName evidence="2">G10372 protein</fullName>
    </submittedName>
</protein>
<comment type="caution">
    <text evidence="2">The sequence shown here is derived from an EMBL/GenBank/DDBJ whole genome shotgun (WGS) entry which is preliminary data.</text>
</comment>
<dbReference type="InterPro" id="IPR008560">
    <property type="entry name" value="DUF842_euk"/>
</dbReference>
<organism evidence="2 3">
    <name type="scientific">Coccomyxa viridis</name>
    <dbReference type="NCBI Taxonomy" id="1274662"/>
    <lineage>
        <taxon>Eukaryota</taxon>
        <taxon>Viridiplantae</taxon>
        <taxon>Chlorophyta</taxon>
        <taxon>core chlorophytes</taxon>
        <taxon>Trebouxiophyceae</taxon>
        <taxon>Trebouxiophyceae incertae sedis</taxon>
        <taxon>Coccomyxaceae</taxon>
        <taxon>Coccomyxa</taxon>
    </lineage>
</organism>
<keyword evidence="3" id="KW-1185">Reference proteome</keyword>
<dbReference type="PANTHER" id="PTHR21096:SF0">
    <property type="entry name" value="PROTEIN FAM136A"/>
    <property type="match status" value="1"/>
</dbReference>
<dbReference type="EMBL" id="CAXHTA020000017">
    <property type="protein sequence ID" value="CAL5227413.1"/>
    <property type="molecule type" value="Genomic_DNA"/>
</dbReference>
<name>A0ABP1GC88_9CHLO</name>
<evidence type="ECO:0000256" key="1">
    <source>
        <dbReference type="ARBA" id="ARBA00009952"/>
    </source>
</evidence>
<evidence type="ECO:0000313" key="2">
    <source>
        <dbReference type="EMBL" id="CAL5227413.1"/>
    </source>
</evidence>
<dbReference type="Pfam" id="PF05811">
    <property type="entry name" value="DUF842"/>
    <property type="match status" value="1"/>
</dbReference>
<proteinExistence type="inferred from homology"/>
<sequence>MEFSQLKAQRYQQAMEAVVQELQKKHLNPMMKESFLCSADCIDKTSSGSQTDLERCLQSCQAKPAAAKEVIEGKMKEFQARMQRCLQRCQDQVHESLPSEPSEPEIHKAQGKLAVCFADCAEEYEGKLDKLKFDIAADLARLTSRMR</sequence>
<evidence type="ECO:0000313" key="3">
    <source>
        <dbReference type="Proteomes" id="UP001497392"/>
    </source>
</evidence>
<reference evidence="2 3" key="1">
    <citation type="submission" date="2024-06" db="EMBL/GenBank/DDBJ databases">
        <authorList>
            <person name="Kraege A."/>
            <person name="Thomma B."/>
        </authorList>
    </citation>
    <scope>NUCLEOTIDE SEQUENCE [LARGE SCALE GENOMIC DNA]</scope>
</reference>
<gene>
    <name evidence="2" type="primary">g10372</name>
    <name evidence="2" type="ORF">VP750_LOCUS9319</name>
</gene>
<dbReference type="PANTHER" id="PTHR21096">
    <property type="entry name" value="PROTEIN FAM136A"/>
    <property type="match status" value="1"/>
</dbReference>
<accession>A0ABP1GC88</accession>
<comment type="similarity">
    <text evidence="1">Belongs to the FAM136 family.</text>
</comment>